<evidence type="ECO:0000256" key="3">
    <source>
        <dbReference type="ARBA" id="ARBA00022801"/>
    </source>
</evidence>
<dbReference type="Proteomes" id="UP000320209">
    <property type="component" value="Unassembled WGS sequence"/>
</dbReference>
<evidence type="ECO:0000313" key="6">
    <source>
        <dbReference type="EMBL" id="TQL69868.1"/>
    </source>
</evidence>
<name>A0A543AB81_9ACTN</name>
<keyword evidence="2 4" id="KW-0732">Signal</keyword>
<dbReference type="GO" id="GO:0016787">
    <property type="term" value="F:hydrolase activity"/>
    <property type="evidence" value="ECO:0007669"/>
    <property type="project" value="UniProtKB-KW"/>
</dbReference>
<evidence type="ECO:0000256" key="1">
    <source>
        <dbReference type="ARBA" id="ARBA00010088"/>
    </source>
</evidence>
<dbReference type="InterPro" id="IPR029058">
    <property type="entry name" value="AB_hydrolase_fold"/>
</dbReference>
<dbReference type="AlphaFoldDB" id="A0A543AB81"/>
<dbReference type="SUPFAM" id="SSF53474">
    <property type="entry name" value="alpha/beta-Hydrolases"/>
    <property type="match status" value="1"/>
</dbReference>
<keyword evidence="3" id="KW-0378">Hydrolase</keyword>
<organism evidence="6 7">
    <name type="scientific">Nocardioides albertanoniae</name>
    <dbReference type="NCBI Taxonomy" id="1175486"/>
    <lineage>
        <taxon>Bacteria</taxon>
        <taxon>Bacillati</taxon>
        <taxon>Actinomycetota</taxon>
        <taxon>Actinomycetes</taxon>
        <taxon>Propionibacteriales</taxon>
        <taxon>Nocardioidaceae</taxon>
        <taxon>Nocardioides</taxon>
    </lineage>
</organism>
<sequence length="508" mass="54824">MKRTVVPLTVVVVSLAAALVPAASMAAPATPQKQTPHQNQPLDKITWEKCPAEISPVPIPERMQCGTLKVPLDYSRPDGRTIDIAVSRLPSKNPDKRRGILVTNPGGPSAGENYPAMLVALGLPQSVQDSYDVIGFDPRGIGRSTPVTCDLTAEQQVTGNIPPHARDAADVAEHAAVSKQIAEQCATSKTAAMLPHISPANTARDMDRIRATLGESKLSYAGASWGTHLGAVYTTLFPQRSDRIVLDSNMGPGGWDYASDRLWSQGVEETFPTFATYAAANHREYGLGKSPKQVRAKYFDLAEQLEKKPIQTPDGPFDQVSFRLMNFALLYGPTQLPLLAETWKAVDANQPPPPLPGGDAVGDVDNLISGRYYQVCNNAQWPKSVATYQRNVAVDRVRYPLFGAAGANITPCAYWPEPAEPQVQITDRGPSNVLMVQNLRDPATPLAGARDMRKALGKRATMVTADQSGHGVYPAGKNRCANHAVTTYLTTGERPARDYHCSADAAPQ</sequence>
<proteinExistence type="inferred from homology"/>
<evidence type="ECO:0000313" key="7">
    <source>
        <dbReference type="Proteomes" id="UP000320209"/>
    </source>
</evidence>
<protein>
    <submittedName>
        <fullName evidence="6">TAP-like protein</fullName>
    </submittedName>
</protein>
<dbReference type="PANTHER" id="PTHR43248:SF29">
    <property type="entry name" value="TRIPEPTIDYL AMINOPEPTIDASE"/>
    <property type="match status" value="1"/>
</dbReference>
<comment type="caution">
    <text evidence="6">The sequence shown here is derived from an EMBL/GenBank/DDBJ whole genome shotgun (WGS) entry which is preliminary data.</text>
</comment>
<gene>
    <name evidence="6" type="ORF">FB381_3788</name>
</gene>
<dbReference type="Gene3D" id="3.40.50.1820">
    <property type="entry name" value="alpha/beta hydrolase"/>
    <property type="match status" value="1"/>
</dbReference>
<feature type="signal peptide" evidence="4">
    <location>
        <begin position="1"/>
        <end position="26"/>
    </location>
</feature>
<dbReference type="Pfam" id="PF08386">
    <property type="entry name" value="Abhydrolase_4"/>
    <property type="match status" value="1"/>
</dbReference>
<evidence type="ECO:0000259" key="5">
    <source>
        <dbReference type="Pfam" id="PF08386"/>
    </source>
</evidence>
<keyword evidence="7" id="KW-1185">Reference proteome</keyword>
<comment type="similarity">
    <text evidence="1">Belongs to the peptidase S33 family.</text>
</comment>
<dbReference type="PANTHER" id="PTHR43248">
    <property type="entry name" value="2-SUCCINYL-6-HYDROXY-2,4-CYCLOHEXADIENE-1-CARBOXYLATE SYNTHASE"/>
    <property type="match status" value="1"/>
</dbReference>
<evidence type="ECO:0000256" key="4">
    <source>
        <dbReference type="SAM" id="SignalP"/>
    </source>
</evidence>
<dbReference type="EMBL" id="VFOV01000001">
    <property type="protein sequence ID" value="TQL69868.1"/>
    <property type="molecule type" value="Genomic_DNA"/>
</dbReference>
<feature type="domain" description="Peptidase S33 tripeptidyl aminopeptidase-like C-terminal" evidence="5">
    <location>
        <begin position="400"/>
        <end position="501"/>
    </location>
</feature>
<accession>A0A543AB81</accession>
<feature type="chain" id="PRO_5022025640" evidence="4">
    <location>
        <begin position="27"/>
        <end position="508"/>
    </location>
</feature>
<evidence type="ECO:0000256" key="2">
    <source>
        <dbReference type="ARBA" id="ARBA00022729"/>
    </source>
</evidence>
<dbReference type="OrthoDB" id="3930934at2"/>
<dbReference type="InterPro" id="IPR051601">
    <property type="entry name" value="Serine_prot/Carboxylest_S33"/>
</dbReference>
<dbReference type="RefSeq" id="WP_141781691.1">
    <property type="nucleotide sequence ID" value="NZ_VFOV01000001.1"/>
</dbReference>
<reference evidence="6 7" key="1">
    <citation type="submission" date="2019-06" db="EMBL/GenBank/DDBJ databases">
        <title>Sequencing the genomes of 1000 actinobacteria strains.</title>
        <authorList>
            <person name="Klenk H.-P."/>
        </authorList>
    </citation>
    <scope>NUCLEOTIDE SEQUENCE [LARGE SCALE GENOMIC DNA]</scope>
    <source>
        <strain evidence="6 7">DSM 25218</strain>
    </source>
</reference>
<dbReference type="InterPro" id="IPR013595">
    <property type="entry name" value="Pept_S33_TAP-like_C"/>
</dbReference>